<dbReference type="FunFam" id="3.30.70.260:FF:000018">
    <property type="entry name" value="Ribose-5-phosphate isomerase A"/>
    <property type="match status" value="1"/>
</dbReference>
<dbReference type="Pfam" id="PF06026">
    <property type="entry name" value="Rib_5-P_isom_A"/>
    <property type="match status" value="1"/>
</dbReference>
<reference evidence="7 8" key="1">
    <citation type="submission" date="2019-08" db="EMBL/GenBank/DDBJ databases">
        <authorList>
            <person name="Alioto T."/>
            <person name="Alioto T."/>
            <person name="Gomez Garrido J."/>
        </authorList>
    </citation>
    <scope>NUCLEOTIDE SEQUENCE [LARGE SCALE GENOMIC DNA]</scope>
</reference>
<dbReference type="UniPathway" id="UPA00115">
    <property type="reaction ID" value="UER00412"/>
</dbReference>
<evidence type="ECO:0000313" key="7">
    <source>
        <dbReference type="EMBL" id="VVC37730.1"/>
    </source>
</evidence>
<dbReference type="PANTHER" id="PTHR11934:SF0">
    <property type="entry name" value="RIBOSE-5-PHOSPHATE ISOMERASE"/>
    <property type="match status" value="1"/>
</dbReference>
<comment type="pathway">
    <text evidence="2">Carbohydrate degradation; pentose phosphate pathway; D-ribose 5-phosphate from D-ribulose 5-phosphate (non-oxidative stage): step 1/1.</text>
</comment>
<keyword evidence="8" id="KW-1185">Reference proteome</keyword>
<dbReference type="CDD" id="cd01398">
    <property type="entry name" value="RPI_A"/>
    <property type="match status" value="1"/>
</dbReference>
<sequence length="289" mass="31240">MPLAVLRKSFVAGKSPATHVAVRQCFKMTTVNFTVGLPNCRTPSGADKVQNVSKMCAAHTAVDKHVKNGMKLGIGSGSTIVYSIQRLAQRVKDESLAVVCVPTSYQARQLIIDHNLPLGNLDTHPILDCTIDGADEIETGTLTCIKGGGGCLTQEKIVASCSKQLIIVADGEKEVSNLGEKWKKGVPIEVIPMAYKPIQQKIETKYGGEAILRMSADKAGPLVTDNGNFLLDWVFPNVKYCWSSVHNYLKLIPGVVETGLFIDMTNECLVGDAQGNVRSLLKTVQSIEL</sequence>
<accession>A0A5E4MZC8</accession>
<dbReference type="SUPFAM" id="SSF75445">
    <property type="entry name" value="D-ribose-5-phosphate isomerase (RpiA), lid domain"/>
    <property type="match status" value="1"/>
</dbReference>
<dbReference type="InterPro" id="IPR004788">
    <property type="entry name" value="Ribose5P_isomerase_type_A"/>
</dbReference>
<dbReference type="GO" id="GO:0004751">
    <property type="term" value="F:ribose-5-phosphate isomerase activity"/>
    <property type="evidence" value="ECO:0007669"/>
    <property type="project" value="UniProtKB-EC"/>
</dbReference>
<dbReference type="NCBIfam" id="TIGR00021">
    <property type="entry name" value="rpiA"/>
    <property type="match status" value="1"/>
</dbReference>
<evidence type="ECO:0000256" key="1">
    <source>
        <dbReference type="ARBA" id="ARBA00001713"/>
    </source>
</evidence>
<dbReference type="Gene3D" id="3.30.70.260">
    <property type="match status" value="1"/>
</dbReference>
<evidence type="ECO:0000256" key="6">
    <source>
        <dbReference type="ARBA" id="ARBA00029734"/>
    </source>
</evidence>
<evidence type="ECO:0000256" key="5">
    <source>
        <dbReference type="ARBA" id="ARBA00023235"/>
    </source>
</evidence>
<comment type="similarity">
    <text evidence="3">Belongs to the ribose 5-phosphate isomerase family.</text>
</comment>
<evidence type="ECO:0000313" key="8">
    <source>
        <dbReference type="Proteomes" id="UP000325440"/>
    </source>
</evidence>
<dbReference type="Gene3D" id="3.40.50.1360">
    <property type="match status" value="1"/>
</dbReference>
<dbReference type="AlphaFoldDB" id="A0A5E4MZC8"/>
<dbReference type="GO" id="GO:0006014">
    <property type="term" value="P:D-ribose metabolic process"/>
    <property type="evidence" value="ECO:0007669"/>
    <property type="project" value="TreeGrafter"/>
</dbReference>
<name>A0A5E4MZC8_9HEMI</name>
<proteinExistence type="inferred from homology"/>
<dbReference type="FunFam" id="3.40.50.1360:FF:000001">
    <property type="entry name" value="Ribose-5-phosphate isomerase A"/>
    <property type="match status" value="1"/>
</dbReference>
<evidence type="ECO:0000256" key="2">
    <source>
        <dbReference type="ARBA" id="ARBA00004988"/>
    </source>
</evidence>
<dbReference type="NCBIfam" id="NF001924">
    <property type="entry name" value="PRK00702.1"/>
    <property type="match status" value="1"/>
</dbReference>
<gene>
    <name evidence="7" type="ORF">CINCED_3A013985</name>
</gene>
<organism evidence="7 8">
    <name type="scientific">Cinara cedri</name>
    <dbReference type="NCBI Taxonomy" id="506608"/>
    <lineage>
        <taxon>Eukaryota</taxon>
        <taxon>Metazoa</taxon>
        <taxon>Ecdysozoa</taxon>
        <taxon>Arthropoda</taxon>
        <taxon>Hexapoda</taxon>
        <taxon>Insecta</taxon>
        <taxon>Pterygota</taxon>
        <taxon>Neoptera</taxon>
        <taxon>Paraneoptera</taxon>
        <taxon>Hemiptera</taxon>
        <taxon>Sternorrhyncha</taxon>
        <taxon>Aphidomorpha</taxon>
        <taxon>Aphidoidea</taxon>
        <taxon>Aphididae</taxon>
        <taxon>Lachninae</taxon>
        <taxon>Cinara</taxon>
    </lineage>
</organism>
<dbReference type="GO" id="GO:0009052">
    <property type="term" value="P:pentose-phosphate shunt, non-oxidative branch"/>
    <property type="evidence" value="ECO:0007669"/>
    <property type="project" value="InterPro"/>
</dbReference>
<evidence type="ECO:0000256" key="3">
    <source>
        <dbReference type="ARBA" id="ARBA00008088"/>
    </source>
</evidence>
<dbReference type="OrthoDB" id="1555531at2759"/>
<keyword evidence="5 7" id="KW-0413">Isomerase</keyword>
<dbReference type="PANTHER" id="PTHR11934">
    <property type="entry name" value="RIBOSE-5-PHOSPHATE ISOMERASE"/>
    <property type="match status" value="1"/>
</dbReference>
<dbReference type="Proteomes" id="UP000325440">
    <property type="component" value="Unassembled WGS sequence"/>
</dbReference>
<evidence type="ECO:0000256" key="4">
    <source>
        <dbReference type="ARBA" id="ARBA00011959"/>
    </source>
</evidence>
<dbReference type="GO" id="GO:0005737">
    <property type="term" value="C:cytoplasm"/>
    <property type="evidence" value="ECO:0007669"/>
    <property type="project" value="TreeGrafter"/>
</dbReference>
<comment type="catalytic activity">
    <reaction evidence="1">
        <text>aldehydo-D-ribose 5-phosphate = D-ribulose 5-phosphate</text>
        <dbReference type="Rhea" id="RHEA:14657"/>
        <dbReference type="ChEBI" id="CHEBI:58121"/>
        <dbReference type="ChEBI" id="CHEBI:58273"/>
        <dbReference type="EC" id="5.3.1.6"/>
    </reaction>
</comment>
<dbReference type="SUPFAM" id="SSF100950">
    <property type="entry name" value="NagB/RpiA/CoA transferase-like"/>
    <property type="match status" value="1"/>
</dbReference>
<dbReference type="EC" id="5.3.1.6" evidence="4"/>
<protein>
    <recommendedName>
        <fullName evidence="4">ribose-5-phosphate isomerase</fullName>
        <ecNumber evidence="4">5.3.1.6</ecNumber>
    </recommendedName>
    <alternativeName>
        <fullName evidence="6">Phosphoriboisomerase</fullName>
    </alternativeName>
</protein>
<dbReference type="EMBL" id="CABPRJ010001453">
    <property type="protein sequence ID" value="VVC37730.1"/>
    <property type="molecule type" value="Genomic_DNA"/>
</dbReference>
<dbReference type="InterPro" id="IPR037171">
    <property type="entry name" value="NagB/RpiA_transferase-like"/>
</dbReference>